<dbReference type="InterPro" id="IPR003594">
    <property type="entry name" value="HATPase_dom"/>
</dbReference>
<dbReference type="SMART" id="SM00342">
    <property type="entry name" value="HTH_ARAC"/>
    <property type="match status" value="1"/>
</dbReference>
<dbReference type="Gene3D" id="2.60.40.10">
    <property type="entry name" value="Immunoglobulins"/>
    <property type="match status" value="1"/>
</dbReference>
<evidence type="ECO:0000313" key="12">
    <source>
        <dbReference type="Proteomes" id="UP001176891"/>
    </source>
</evidence>
<feature type="transmembrane region" description="Helical" evidence="7">
    <location>
        <begin position="785"/>
        <end position="805"/>
    </location>
</feature>
<dbReference type="PROSITE" id="PS50109">
    <property type="entry name" value="HIS_KIN"/>
    <property type="match status" value="1"/>
</dbReference>
<evidence type="ECO:0000256" key="1">
    <source>
        <dbReference type="ARBA" id="ARBA00000085"/>
    </source>
</evidence>
<dbReference type="InterPro" id="IPR036890">
    <property type="entry name" value="HATPase_C_sf"/>
</dbReference>
<evidence type="ECO:0000256" key="5">
    <source>
        <dbReference type="ARBA" id="ARBA00023163"/>
    </source>
</evidence>
<evidence type="ECO:0000259" key="10">
    <source>
        <dbReference type="PROSITE" id="PS50110"/>
    </source>
</evidence>
<keyword evidence="12" id="KW-1185">Reference proteome</keyword>
<dbReference type="SMART" id="SM00387">
    <property type="entry name" value="HATPase_c"/>
    <property type="match status" value="1"/>
</dbReference>
<dbReference type="InterPro" id="IPR001789">
    <property type="entry name" value="Sig_transdc_resp-reg_receiver"/>
</dbReference>
<keyword evidence="7" id="KW-0812">Transmembrane</keyword>
<evidence type="ECO:0000313" key="11">
    <source>
        <dbReference type="EMBL" id="MDO5987087.1"/>
    </source>
</evidence>
<dbReference type="InterPro" id="IPR009057">
    <property type="entry name" value="Homeodomain-like_sf"/>
</dbReference>
<dbReference type="PROSITE" id="PS50110">
    <property type="entry name" value="RESPONSE_REGULATORY"/>
    <property type="match status" value="1"/>
</dbReference>
<evidence type="ECO:0000259" key="9">
    <source>
        <dbReference type="PROSITE" id="PS50109"/>
    </source>
</evidence>
<dbReference type="Pfam" id="PF00072">
    <property type="entry name" value="Response_reg"/>
    <property type="match status" value="1"/>
</dbReference>
<dbReference type="InterPro" id="IPR011110">
    <property type="entry name" value="Reg_prop"/>
</dbReference>
<dbReference type="InterPro" id="IPR003661">
    <property type="entry name" value="HisK_dim/P_dom"/>
</dbReference>
<evidence type="ECO:0000256" key="3">
    <source>
        <dbReference type="ARBA" id="ARBA00022553"/>
    </source>
</evidence>
<dbReference type="InterPro" id="IPR036097">
    <property type="entry name" value="HisK_dim/P_sf"/>
</dbReference>
<dbReference type="SUPFAM" id="SSF55874">
    <property type="entry name" value="ATPase domain of HSP90 chaperone/DNA topoisomerase II/histidine kinase"/>
    <property type="match status" value="1"/>
</dbReference>
<dbReference type="SUPFAM" id="SSF52172">
    <property type="entry name" value="CheY-like"/>
    <property type="match status" value="1"/>
</dbReference>
<dbReference type="Pfam" id="PF12833">
    <property type="entry name" value="HTH_18"/>
    <property type="match status" value="1"/>
</dbReference>
<dbReference type="CDD" id="cd17574">
    <property type="entry name" value="REC_OmpR"/>
    <property type="match status" value="1"/>
</dbReference>
<feature type="modified residue" description="4-aspartylphosphate" evidence="6">
    <location>
        <position position="1158"/>
    </location>
</feature>
<keyword evidence="5" id="KW-0804">Transcription</keyword>
<comment type="catalytic activity">
    <reaction evidence="1">
        <text>ATP + protein L-histidine = ADP + protein N-phospho-L-histidine.</text>
        <dbReference type="EC" id="2.7.13.3"/>
    </reaction>
</comment>
<organism evidence="11 12">
    <name type="scientific">Flavivirga amylovorans</name>
    <dbReference type="NCBI Taxonomy" id="870486"/>
    <lineage>
        <taxon>Bacteria</taxon>
        <taxon>Pseudomonadati</taxon>
        <taxon>Bacteroidota</taxon>
        <taxon>Flavobacteriia</taxon>
        <taxon>Flavobacteriales</taxon>
        <taxon>Flavobacteriaceae</taxon>
        <taxon>Flavivirga</taxon>
    </lineage>
</organism>
<dbReference type="SMART" id="SM00388">
    <property type="entry name" value="HisKA"/>
    <property type="match status" value="1"/>
</dbReference>
<dbReference type="InterPro" id="IPR005467">
    <property type="entry name" value="His_kinase_dom"/>
</dbReference>
<dbReference type="InterPro" id="IPR018060">
    <property type="entry name" value="HTH_AraC"/>
</dbReference>
<dbReference type="SUPFAM" id="SSF47384">
    <property type="entry name" value="Homodimeric domain of signal transducing histidine kinase"/>
    <property type="match status" value="1"/>
</dbReference>
<feature type="domain" description="HTH araC/xylS-type" evidence="8">
    <location>
        <begin position="1257"/>
        <end position="1356"/>
    </location>
</feature>
<evidence type="ECO:0000256" key="7">
    <source>
        <dbReference type="SAM" id="Phobius"/>
    </source>
</evidence>
<dbReference type="Proteomes" id="UP001176891">
    <property type="component" value="Unassembled WGS sequence"/>
</dbReference>
<dbReference type="Gene3D" id="3.40.50.2300">
    <property type="match status" value="1"/>
</dbReference>
<dbReference type="SUPFAM" id="SSF63829">
    <property type="entry name" value="Calcium-dependent phosphotriesterase"/>
    <property type="match status" value="1"/>
</dbReference>
<dbReference type="PRINTS" id="PR00344">
    <property type="entry name" value="BCTRLSENSOR"/>
</dbReference>
<dbReference type="CDD" id="cd00082">
    <property type="entry name" value="HisKA"/>
    <property type="match status" value="1"/>
</dbReference>
<sequence>MQKKEYTIFFLFIFSFVLSFAQNEAYQFKHISTLDGLSQSSVMAIHQDRLGQIWIGTREGLNKYDGNSFKVYKTDQDNKNSICNNDILCIYEDSEGFIWIGTHNGLSKYNPQNDTFKTYLYNNKTNSLSNNTIRSIQEVSNGDIWIGTADGISIYNKTKDTFTRVFNDPNKENSLCNNDIFKIYKTPNNDIWIGTTKGLSKFVNRTNNSFNFENYTYIEHENIPFSVNDLIENENKELLIATSANGMLYINPLEKKVSRYLSQKSILNNDVRQLAFDTNGALWICTYKGVNILNKDNSFITLTSDIGNPKSLSKNSVKSIFKDNKGSMWLGTYHGGLNIWDKTNANFTNFTPKSNKNMLSYDVVSSIERYNDLLLFGTEGGGITAFNSKTQENSYITIQNNKNLPENNIKSLLVSGNTLWIGTLKKGLTVLDITPNGFKLNNTVSSLKKHLLSKGIYAIKEDHNNNIWIGTFGNGLIKYNKASKVYQIYKHNPKDKNTLSSNFIRTITLDSKNNIWVGTLKGVSLIKDSQEIERFFYDEEVKSGDDISCVFEGKNKQIWVGTKSKGLFKFQDNTFKSIPLSPKGNKIYAVHSILEDDKENLWISTNQGIVKYGITTKTQKLYNQTDGLISNEFNDGASLKVGNSKFYFGGFSGVVSFDSNTLSTNTYAPQVLITDLKVKNKSVPVGENNILKKSITYTKNIILSHKEGIFSIDFAIPNFINQKNNSYQYRLIGLEDAWTYTSQNTASFTIQNPGDYIFEVKGANNDGVWNKEPSRLKVRVKPAPWFSWWALLLYVALISIALILLDKILKSKARLEHQLDLEHLENERKEEVNKAKLEFFTNVSHEFRTPLTLILGPLHQILEDYKGSSVMYKKLLVIENSAKHLLHLINRLMDFRKFEKNVYKLETAEGNVVKFMKEIYLSFSEYAKDGDYDYSFHTTEEEILVYYDRYKLERVFYNLISNAFRYTPKNGKIAVRIKKEKNSVVFSVEDTGIGISADYKDKIFERFFEVKLNNNPDKNYNAGTGIGLSIAKNIVAFHHGKIWLKNNKNDKGSIFYVELPLGRNHLSDDEIIKDFKFSDDVSQYVTQLKTQNVIYESELKDDVVFEDKPTILLVEDNKPLRAFMKNVLIKDYNILEAENGKIGLSIVSKHLPNLIVSDVVMPVMAGTELCSEVKGDIKTSHIPIILLTSRSSLVYKLEGLQKGADDYISKPFNISEFKLRIKNLLENSARLKQKFSGTETLLPDEMVISSLDEKLYKKALKIIENNISNNDFNIHFFCSELGVSRTLLFIKIKAWTNFTPNEFIQHFRMKRAAQLLEQGKMNISEVSYEVGFKNPKYFSKCFHKKFGTTPTQFQNKFSDILN</sequence>
<dbReference type="InterPro" id="IPR015943">
    <property type="entry name" value="WD40/YVTN_repeat-like_dom_sf"/>
</dbReference>
<feature type="domain" description="Histidine kinase" evidence="9">
    <location>
        <begin position="842"/>
        <end position="1063"/>
    </location>
</feature>
<evidence type="ECO:0000256" key="2">
    <source>
        <dbReference type="ARBA" id="ARBA00012438"/>
    </source>
</evidence>
<dbReference type="Gene3D" id="1.10.10.60">
    <property type="entry name" value="Homeodomain-like"/>
    <property type="match status" value="1"/>
</dbReference>
<proteinExistence type="predicted"/>
<feature type="domain" description="Response regulatory" evidence="10">
    <location>
        <begin position="1110"/>
        <end position="1225"/>
    </location>
</feature>
<dbReference type="Pfam" id="PF07495">
    <property type="entry name" value="Y_Y_Y"/>
    <property type="match status" value="1"/>
</dbReference>
<dbReference type="Gene3D" id="1.10.287.130">
    <property type="match status" value="1"/>
</dbReference>
<dbReference type="Pfam" id="PF07494">
    <property type="entry name" value="Reg_prop"/>
    <property type="match status" value="7"/>
</dbReference>
<dbReference type="EC" id="2.7.13.3" evidence="2"/>
<keyword evidence="7" id="KW-0472">Membrane</keyword>
<comment type="caution">
    <text evidence="11">The sequence shown here is derived from an EMBL/GenBank/DDBJ whole genome shotgun (WGS) entry which is preliminary data.</text>
</comment>
<evidence type="ECO:0000259" key="8">
    <source>
        <dbReference type="PROSITE" id="PS01124"/>
    </source>
</evidence>
<dbReference type="InterPro" id="IPR004358">
    <property type="entry name" value="Sig_transdc_His_kin-like_C"/>
</dbReference>
<reference evidence="11" key="1">
    <citation type="submission" date="2023-07" db="EMBL/GenBank/DDBJ databases">
        <title>Two novel species in the genus Flavivirga.</title>
        <authorList>
            <person name="Kwon K."/>
        </authorList>
    </citation>
    <scope>NUCLEOTIDE SEQUENCE</scope>
    <source>
        <strain evidence="11">KACC 14157</strain>
    </source>
</reference>
<evidence type="ECO:0000256" key="4">
    <source>
        <dbReference type="ARBA" id="ARBA00023015"/>
    </source>
</evidence>
<dbReference type="Gene3D" id="3.30.565.10">
    <property type="entry name" value="Histidine kinase-like ATPase, C-terminal domain"/>
    <property type="match status" value="1"/>
</dbReference>
<protein>
    <recommendedName>
        <fullName evidence="2">histidine kinase</fullName>
        <ecNumber evidence="2">2.7.13.3</ecNumber>
    </recommendedName>
</protein>
<gene>
    <name evidence="11" type="ORF">Q4Q39_06655</name>
</gene>
<dbReference type="Pfam" id="PF02518">
    <property type="entry name" value="HATPase_c"/>
    <property type="match status" value="1"/>
</dbReference>
<dbReference type="InterPro" id="IPR013783">
    <property type="entry name" value="Ig-like_fold"/>
</dbReference>
<name>A0ABT8WZM2_9FLAO</name>
<dbReference type="RefSeq" id="WP_303281632.1">
    <property type="nucleotide sequence ID" value="NZ_BAABCZ010000005.1"/>
</dbReference>
<keyword evidence="7" id="KW-1133">Transmembrane helix</keyword>
<evidence type="ECO:0000256" key="6">
    <source>
        <dbReference type="PROSITE-ProRule" id="PRU00169"/>
    </source>
</evidence>
<dbReference type="Pfam" id="PF00512">
    <property type="entry name" value="HisKA"/>
    <property type="match status" value="1"/>
</dbReference>
<dbReference type="SUPFAM" id="SSF50998">
    <property type="entry name" value="Quinoprotein alcohol dehydrogenase-like"/>
    <property type="match status" value="1"/>
</dbReference>
<dbReference type="SUPFAM" id="SSF46689">
    <property type="entry name" value="Homeodomain-like"/>
    <property type="match status" value="1"/>
</dbReference>
<dbReference type="InterPro" id="IPR011006">
    <property type="entry name" value="CheY-like_superfamily"/>
</dbReference>
<keyword evidence="3 6" id="KW-0597">Phosphoprotein</keyword>
<dbReference type="PANTHER" id="PTHR43547:SF2">
    <property type="entry name" value="HYBRID SIGNAL TRANSDUCTION HISTIDINE KINASE C"/>
    <property type="match status" value="1"/>
</dbReference>
<dbReference type="EMBL" id="JAUOEM010000002">
    <property type="protein sequence ID" value="MDO5987087.1"/>
    <property type="molecule type" value="Genomic_DNA"/>
</dbReference>
<dbReference type="PROSITE" id="PS01124">
    <property type="entry name" value="HTH_ARAC_FAMILY_2"/>
    <property type="match status" value="1"/>
</dbReference>
<dbReference type="SMART" id="SM00448">
    <property type="entry name" value="REC"/>
    <property type="match status" value="1"/>
</dbReference>
<dbReference type="InterPro" id="IPR011047">
    <property type="entry name" value="Quinoprotein_ADH-like_sf"/>
</dbReference>
<dbReference type="PANTHER" id="PTHR43547">
    <property type="entry name" value="TWO-COMPONENT HISTIDINE KINASE"/>
    <property type="match status" value="1"/>
</dbReference>
<dbReference type="InterPro" id="IPR011123">
    <property type="entry name" value="Y_Y_Y"/>
</dbReference>
<accession>A0ABT8WZM2</accession>
<keyword evidence="4" id="KW-0805">Transcription regulation</keyword>
<dbReference type="Gene3D" id="2.130.10.10">
    <property type="entry name" value="YVTN repeat-like/Quinoprotein amine dehydrogenase"/>
    <property type="match status" value="4"/>
</dbReference>